<dbReference type="SUPFAM" id="SSF89155">
    <property type="entry name" value="TorD-like"/>
    <property type="match status" value="1"/>
</dbReference>
<dbReference type="GO" id="GO:0016530">
    <property type="term" value="F:metallochaperone activity"/>
    <property type="evidence" value="ECO:0007669"/>
    <property type="project" value="TreeGrafter"/>
</dbReference>
<dbReference type="AlphaFoldDB" id="A0A2N9WSH9"/>
<dbReference type="InterPro" id="IPR036411">
    <property type="entry name" value="TorD-like_sf"/>
</dbReference>
<dbReference type="GO" id="GO:0051131">
    <property type="term" value="P:chaperone-mediated protein complex assembly"/>
    <property type="evidence" value="ECO:0007669"/>
    <property type="project" value="InterPro"/>
</dbReference>
<keyword evidence="1" id="KW-0534">Nitrate assimilation</keyword>
<evidence type="ECO:0000256" key="1">
    <source>
        <dbReference type="ARBA" id="ARBA00023063"/>
    </source>
</evidence>
<name>A0A2N9WSH9_9NEIS</name>
<dbReference type="InterPro" id="IPR020945">
    <property type="entry name" value="DMSO/NO3_reduct_chaperone"/>
</dbReference>
<dbReference type="Gene3D" id="1.10.3480.10">
    <property type="entry name" value="TorD-like"/>
    <property type="match status" value="1"/>
</dbReference>
<evidence type="ECO:0000313" key="3">
    <source>
        <dbReference type="Proteomes" id="UP000231293"/>
    </source>
</evidence>
<protein>
    <submittedName>
        <fullName evidence="2">Nitrate reductase molybdenum cofactor assembly chaperone</fullName>
    </submittedName>
</protein>
<dbReference type="GO" id="GO:0051082">
    <property type="term" value="F:unfolded protein binding"/>
    <property type="evidence" value="ECO:0007669"/>
    <property type="project" value="InterPro"/>
</dbReference>
<dbReference type="PANTHER" id="PTHR43680">
    <property type="entry name" value="NITRATE REDUCTASE MOLYBDENUM COFACTOR ASSEMBLY CHAPERONE"/>
    <property type="match status" value="1"/>
</dbReference>
<organism evidence="2 3">
    <name type="scientific">Snodgrassella alvi</name>
    <dbReference type="NCBI Taxonomy" id="1196083"/>
    <lineage>
        <taxon>Bacteria</taxon>
        <taxon>Pseudomonadati</taxon>
        <taxon>Pseudomonadota</taxon>
        <taxon>Betaproteobacteria</taxon>
        <taxon>Neisseriales</taxon>
        <taxon>Neisseriaceae</taxon>
        <taxon>Snodgrassella</taxon>
    </lineage>
</organism>
<accession>A0A2N9WSH9</accession>
<sequence>MEMYKILSILLSYPRQEWLNHTEELSDAVSKQATAEQATALQPFFAHLRAHDEICLQEVYVDTFDRSRSHALHLFEHLHGEDRARGQAMVDLLAEYQARGLEPENNELPDYLPLFLEFLASIDVQEAENLLADAVHVIGYIAENLHKSQSVYAPVMDAVVALSPVAPEPLQAAPVRNMDEALEKFGPTAEGLEPLLNQPSVQEVQFFRNKKLS</sequence>
<dbReference type="InterPro" id="IPR003765">
    <property type="entry name" value="NO3_reductase_chaperone_NarJ"/>
</dbReference>
<dbReference type="NCBIfam" id="TIGR00684">
    <property type="entry name" value="narJ"/>
    <property type="match status" value="1"/>
</dbReference>
<comment type="caution">
    <text evidence="2">The sequence shown here is derived from an EMBL/GenBank/DDBJ whole genome shotgun (WGS) entry which is preliminary data.</text>
</comment>
<reference evidence="2 3" key="1">
    <citation type="journal article" date="2017" name="MBio">
        <title>Type VI secretion-mediated competition in the bee gut microbiome.</title>
        <authorList>
            <person name="Steele M.I."/>
            <person name="Kwong W.K."/>
            <person name="Powell J.E."/>
            <person name="Whiteley M."/>
            <person name="Moran N.A."/>
        </authorList>
    </citation>
    <scope>NUCLEOTIDE SEQUENCE [LARGE SCALE GENOMIC DNA]</scope>
    <source>
        <strain evidence="2 3">App2-2</strain>
    </source>
</reference>
<dbReference type="Proteomes" id="UP000231293">
    <property type="component" value="Unassembled WGS sequence"/>
</dbReference>
<dbReference type="PANTHER" id="PTHR43680:SF2">
    <property type="entry name" value="NITRATE REDUCTASE MOLYBDENUM COFACTOR ASSEMBLY CHAPERONE NARJ"/>
    <property type="match status" value="1"/>
</dbReference>
<dbReference type="GO" id="GO:0042128">
    <property type="term" value="P:nitrate assimilation"/>
    <property type="evidence" value="ECO:0007669"/>
    <property type="project" value="UniProtKB-KW"/>
</dbReference>
<evidence type="ECO:0000313" key="2">
    <source>
        <dbReference type="EMBL" id="PIT13808.1"/>
    </source>
</evidence>
<dbReference type="EMBL" id="MDVB01000092">
    <property type="protein sequence ID" value="PIT13808.1"/>
    <property type="molecule type" value="Genomic_DNA"/>
</dbReference>
<proteinExistence type="predicted"/>
<dbReference type="Pfam" id="PF02613">
    <property type="entry name" value="Nitrate_red_del"/>
    <property type="match status" value="1"/>
</dbReference>
<gene>
    <name evidence="2" type="ORF">BGI32_08680</name>
</gene>